<reference evidence="4 5" key="1">
    <citation type="submission" date="2019-04" db="EMBL/GenBank/DDBJ databases">
        <authorList>
            <person name="Feng G."/>
            <person name="Zhang J."/>
            <person name="Zhu H."/>
        </authorList>
    </citation>
    <scope>NUCLEOTIDE SEQUENCE [LARGE SCALE GENOMIC DNA]</scope>
    <source>
        <strain evidence="4 5">9PBR-1</strain>
    </source>
</reference>
<evidence type="ECO:0000313" key="5">
    <source>
        <dbReference type="Proteomes" id="UP000298471"/>
    </source>
</evidence>
<name>A0A4Z0QJB5_9BACT</name>
<keyword evidence="5" id="KW-1185">Reference proteome</keyword>
<evidence type="ECO:0000313" key="4">
    <source>
        <dbReference type="EMBL" id="TGE29373.1"/>
    </source>
</evidence>
<dbReference type="Proteomes" id="UP000298471">
    <property type="component" value="Unassembled WGS sequence"/>
</dbReference>
<dbReference type="GO" id="GO:0006310">
    <property type="term" value="P:DNA recombination"/>
    <property type="evidence" value="ECO:0007669"/>
    <property type="project" value="UniProtKB-KW"/>
</dbReference>
<evidence type="ECO:0000259" key="3">
    <source>
        <dbReference type="Pfam" id="PF00589"/>
    </source>
</evidence>
<sequence>MKKATSKLNKNIKMGAEKAGITKKLSTHSSRRTLATEADRANGGDLGKVGALLGHQQRSTAKIYVDRHNSAPVDQAADNVYKNRPIPLLKVG</sequence>
<feature type="region of interest" description="Disordered" evidence="2">
    <location>
        <begin position="1"/>
        <end position="41"/>
    </location>
</feature>
<dbReference type="InterPro" id="IPR002104">
    <property type="entry name" value="Integrase_catalytic"/>
</dbReference>
<dbReference type="RefSeq" id="WP_135393750.1">
    <property type="nucleotide sequence ID" value="NZ_SRMB01000001.1"/>
</dbReference>
<dbReference type="InterPro" id="IPR011010">
    <property type="entry name" value="DNA_brk_join_enz"/>
</dbReference>
<dbReference type="AlphaFoldDB" id="A0A4Z0QJB5"/>
<comment type="caution">
    <text evidence="4">The sequence shown here is derived from an EMBL/GenBank/DDBJ whole genome shotgun (WGS) entry which is preliminary data.</text>
</comment>
<evidence type="ECO:0000256" key="1">
    <source>
        <dbReference type="ARBA" id="ARBA00023172"/>
    </source>
</evidence>
<accession>A0A4Z0QJB5</accession>
<dbReference type="InterPro" id="IPR013762">
    <property type="entry name" value="Integrase-like_cat_sf"/>
</dbReference>
<evidence type="ECO:0000256" key="2">
    <source>
        <dbReference type="SAM" id="MobiDB-lite"/>
    </source>
</evidence>
<protein>
    <recommendedName>
        <fullName evidence="3">Tyr recombinase domain-containing protein</fullName>
    </recommendedName>
</protein>
<dbReference type="SUPFAM" id="SSF56349">
    <property type="entry name" value="DNA breaking-rejoining enzymes"/>
    <property type="match status" value="1"/>
</dbReference>
<dbReference type="GO" id="GO:0015074">
    <property type="term" value="P:DNA integration"/>
    <property type="evidence" value="ECO:0007669"/>
    <property type="project" value="InterPro"/>
</dbReference>
<dbReference type="EMBL" id="SRMB01000001">
    <property type="protein sequence ID" value="TGE29373.1"/>
    <property type="molecule type" value="Genomic_DNA"/>
</dbReference>
<gene>
    <name evidence="4" type="ORF">E5K02_07940</name>
</gene>
<dbReference type="GO" id="GO:0003677">
    <property type="term" value="F:DNA binding"/>
    <property type="evidence" value="ECO:0007669"/>
    <property type="project" value="InterPro"/>
</dbReference>
<dbReference type="OrthoDB" id="1094492at2"/>
<keyword evidence="1" id="KW-0233">DNA recombination</keyword>
<proteinExistence type="predicted"/>
<feature type="domain" description="Tyr recombinase" evidence="3">
    <location>
        <begin position="4"/>
        <end position="67"/>
    </location>
</feature>
<dbReference type="Pfam" id="PF00589">
    <property type="entry name" value="Phage_integrase"/>
    <property type="match status" value="1"/>
</dbReference>
<organism evidence="4 5">
    <name type="scientific">Hymenobacter metallicola</name>
    <dbReference type="NCBI Taxonomy" id="2563114"/>
    <lineage>
        <taxon>Bacteria</taxon>
        <taxon>Pseudomonadati</taxon>
        <taxon>Bacteroidota</taxon>
        <taxon>Cytophagia</taxon>
        <taxon>Cytophagales</taxon>
        <taxon>Hymenobacteraceae</taxon>
        <taxon>Hymenobacter</taxon>
    </lineage>
</organism>
<dbReference type="Gene3D" id="1.10.443.10">
    <property type="entry name" value="Intergrase catalytic core"/>
    <property type="match status" value="1"/>
</dbReference>